<name>A0ABT6B2P3_9BURK</name>
<sequence length="208" mass="22072">MSLPSAAGARWPALPGALAAVAALGAAFTFVPWLHAHGLYLREAVMERGVAGEWWRLFTAMWVHLGWRHWLANLLAAAGLLLLIGREARAGAMLAVLFASGVAAQLMLCRVPSVAWYGGLSGALHGLALWGGLRLLSGGGASRAIGVALCLGVLVKTWLEQSWLAPVVFDAQWGFGVVRAAHAAGAAAGLALWLLQEWWRRRPGQPFA</sequence>
<comment type="subcellular location">
    <subcellularLocation>
        <location evidence="1">Membrane</location>
        <topology evidence="1">Multi-pass membrane protein</topology>
    </subcellularLocation>
</comment>
<dbReference type="EMBL" id="JARJLM010000656">
    <property type="protein sequence ID" value="MDF3839147.1"/>
    <property type="molecule type" value="Genomic_DNA"/>
</dbReference>
<keyword evidence="7" id="KW-0378">Hydrolase</keyword>
<dbReference type="SUPFAM" id="SSF144091">
    <property type="entry name" value="Rhomboid-like"/>
    <property type="match status" value="1"/>
</dbReference>
<evidence type="ECO:0000256" key="1">
    <source>
        <dbReference type="ARBA" id="ARBA00004141"/>
    </source>
</evidence>
<dbReference type="RefSeq" id="WP_276268918.1">
    <property type="nucleotide sequence ID" value="NZ_JARJLM010000656.1"/>
</dbReference>
<gene>
    <name evidence="7" type="primary">rrtA</name>
    <name evidence="7" type="ORF">P3W85_40360</name>
</gene>
<organism evidence="7 8">
    <name type="scientific">Cupriavidus basilensis</name>
    <dbReference type="NCBI Taxonomy" id="68895"/>
    <lineage>
        <taxon>Bacteria</taxon>
        <taxon>Pseudomonadati</taxon>
        <taxon>Pseudomonadota</taxon>
        <taxon>Betaproteobacteria</taxon>
        <taxon>Burkholderiales</taxon>
        <taxon>Burkholderiaceae</taxon>
        <taxon>Cupriavidus</taxon>
    </lineage>
</organism>
<keyword evidence="2 5" id="KW-0812">Transmembrane</keyword>
<reference evidence="7 8" key="1">
    <citation type="submission" date="2023-03" db="EMBL/GenBank/DDBJ databases">
        <title>Draft assemblies of triclosan tolerant bacteria isolated from returned activated sludge.</title>
        <authorList>
            <person name="Van Hamelsveld S."/>
        </authorList>
    </citation>
    <scope>NUCLEOTIDE SEQUENCE [LARGE SCALE GENOMIC DNA]</scope>
    <source>
        <strain evidence="7 8">GW210010_S58</strain>
    </source>
</reference>
<evidence type="ECO:0000313" key="7">
    <source>
        <dbReference type="EMBL" id="MDF3839147.1"/>
    </source>
</evidence>
<keyword evidence="4 5" id="KW-0472">Membrane</keyword>
<evidence type="ECO:0000313" key="8">
    <source>
        <dbReference type="Proteomes" id="UP001216674"/>
    </source>
</evidence>
<feature type="transmembrane region" description="Helical" evidence="5">
    <location>
        <begin position="12"/>
        <end position="34"/>
    </location>
</feature>
<comment type="caution">
    <text evidence="7">The sequence shown here is derived from an EMBL/GenBank/DDBJ whole genome shotgun (WGS) entry which is preliminary data.</text>
</comment>
<dbReference type="InterPro" id="IPR023826">
    <property type="entry name" value="Rhom-like_SP_proteobac"/>
</dbReference>
<evidence type="ECO:0000256" key="4">
    <source>
        <dbReference type="ARBA" id="ARBA00023136"/>
    </source>
</evidence>
<feature type="domain" description="Peptidase S54 rhomboid" evidence="6">
    <location>
        <begin position="52"/>
        <end position="193"/>
    </location>
</feature>
<accession>A0ABT6B2P3</accession>
<feature type="transmembrane region" description="Helical" evidence="5">
    <location>
        <begin position="171"/>
        <end position="195"/>
    </location>
</feature>
<dbReference type="EC" id="3.4.21.-" evidence="7"/>
<dbReference type="Proteomes" id="UP001216674">
    <property type="component" value="Unassembled WGS sequence"/>
</dbReference>
<feature type="transmembrane region" description="Helical" evidence="5">
    <location>
        <begin position="54"/>
        <end position="83"/>
    </location>
</feature>
<evidence type="ECO:0000259" key="6">
    <source>
        <dbReference type="Pfam" id="PF01694"/>
    </source>
</evidence>
<evidence type="ECO:0000256" key="5">
    <source>
        <dbReference type="SAM" id="Phobius"/>
    </source>
</evidence>
<dbReference type="GO" id="GO:0016787">
    <property type="term" value="F:hydrolase activity"/>
    <property type="evidence" value="ECO:0007669"/>
    <property type="project" value="UniProtKB-KW"/>
</dbReference>
<dbReference type="InterPro" id="IPR022764">
    <property type="entry name" value="Peptidase_S54_rhomboid_dom"/>
</dbReference>
<evidence type="ECO:0000256" key="3">
    <source>
        <dbReference type="ARBA" id="ARBA00022989"/>
    </source>
</evidence>
<evidence type="ECO:0000256" key="2">
    <source>
        <dbReference type="ARBA" id="ARBA00022692"/>
    </source>
</evidence>
<keyword evidence="8" id="KW-1185">Reference proteome</keyword>
<feature type="transmembrane region" description="Helical" evidence="5">
    <location>
        <begin position="90"/>
        <end position="108"/>
    </location>
</feature>
<dbReference type="Pfam" id="PF01694">
    <property type="entry name" value="Rhomboid"/>
    <property type="match status" value="1"/>
</dbReference>
<keyword evidence="3 5" id="KW-1133">Transmembrane helix</keyword>
<dbReference type="NCBIfam" id="TIGR03902">
    <property type="entry name" value="rhom_GG_sort"/>
    <property type="match status" value="1"/>
</dbReference>
<dbReference type="Gene3D" id="1.20.1540.10">
    <property type="entry name" value="Rhomboid-like"/>
    <property type="match status" value="1"/>
</dbReference>
<proteinExistence type="predicted"/>
<protein>
    <submittedName>
        <fullName evidence="7">Rhombosortase</fullName>
        <ecNumber evidence="7">3.4.21.-</ecNumber>
    </submittedName>
</protein>
<dbReference type="InterPro" id="IPR035952">
    <property type="entry name" value="Rhomboid-like_sf"/>
</dbReference>